<dbReference type="HOGENOM" id="CLU_1578651_0_0_1"/>
<accession>C7YN65</accession>
<dbReference type="OrthoDB" id="4977394at2759"/>
<evidence type="ECO:0000313" key="2">
    <source>
        <dbReference type="Proteomes" id="UP000005206"/>
    </source>
</evidence>
<dbReference type="OMA" id="THVEANQ"/>
<organism evidence="1 2">
    <name type="scientific">Fusarium vanettenii (strain ATCC MYA-4622 / CBS 123669 / FGSC 9596 / NRRL 45880 / 77-13-4)</name>
    <name type="common">Fusarium solani subsp. pisi</name>
    <dbReference type="NCBI Taxonomy" id="660122"/>
    <lineage>
        <taxon>Eukaryota</taxon>
        <taxon>Fungi</taxon>
        <taxon>Dikarya</taxon>
        <taxon>Ascomycota</taxon>
        <taxon>Pezizomycotina</taxon>
        <taxon>Sordariomycetes</taxon>
        <taxon>Hypocreomycetidae</taxon>
        <taxon>Hypocreales</taxon>
        <taxon>Nectriaceae</taxon>
        <taxon>Fusarium</taxon>
        <taxon>Fusarium solani species complex</taxon>
        <taxon>Fusarium vanettenii</taxon>
    </lineage>
</organism>
<dbReference type="InParanoid" id="C7YN65"/>
<dbReference type="eggNOG" id="ENOG502RMTF">
    <property type="taxonomic scope" value="Eukaryota"/>
</dbReference>
<dbReference type="VEuPathDB" id="FungiDB:NECHADRAFT_35433"/>
<dbReference type="GeneID" id="9671316"/>
<evidence type="ECO:0000313" key="1">
    <source>
        <dbReference type="EMBL" id="EEU47568.1"/>
    </source>
</evidence>
<reference evidence="1 2" key="1">
    <citation type="journal article" date="2009" name="PLoS Genet.">
        <title>The genome of Nectria haematococca: contribution of supernumerary chromosomes to gene expansion.</title>
        <authorList>
            <person name="Coleman J.J."/>
            <person name="Rounsley S.D."/>
            <person name="Rodriguez-Carres M."/>
            <person name="Kuo A."/>
            <person name="Wasmann C.C."/>
            <person name="Grimwood J."/>
            <person name="Schmutz J."/>
            <person name="Taga M."/>
            <person name="White G.J."/>
            <person name="Zhou S."/>
            <person name="Schwartz D.C."/>
            <person name="Freitag M."/>
            <person name="Ma L.J."/>
            <person name="Danchin E.G."/>
            <person name="Henrissat B."/>
            <person name="Coutinho P.M."/>
            <person name="Nelson D.R."/>
            <person name="Straney D."/>
            <person name="Napoli C.A."/>
            <person name="Barker B.M."/>
            <person name="Gribskov M."/>
            <person name="Rep M."/>
            <person name="Kroken S."/>
            <person name="Molnar I."/>
            <person name="Rensing C."/>
            <person name="Kennell J.C."/>
            <person name="Zamora J."/>
            <person name="Farman M.L."/>
            <person name="Selker E.U."/>
            <person name="Salamov A."/>
            <person name="Shapiro H."/>
            <person name="Pangilinan J."/>
            <person name="Lindquist E."/>
            <person name="Lamers C."/>
            <person name="Grigoriev I.V."/>
            <person name="Geiser D.M."/>
            <person name="Covert S.F."/>
            <person name="Temporini E."/>
            <person name="Vanetten H.D."/>
        </authorList>
    </citation>
    <scope>NUCLEOTIDE SEQUENCE [LARGE SCALE GENOMIC DNA]</scope>
    <source>
        <strain evidence="2">ATCC MYA-4622 / CBS 123669 / FGSC 9596 / NRRL 45880 / 77-13-4</strain>
    </source>
</reference>
<sequence length="169" mass="19338">MAMDPRFAVFEYDLYTRVLQREAIGELMCLTPWEKKVRLFSYGLPPSCEAVVKAYNPLLSWSSSNNAVIKDITQPFFHPEAFRLEAGCTIWPSPDTIGLLMPLGAYKAPIELLPRGTDYVITAYWHADTVLFLNEMGMRFTGNGSVRFIYIMLYKLAVPQIRGWEVYVP</sequence>
<dbReference type="KEGG" id="nhe:NECHADRAFT_35433"/>
<dbReference type="AlphaFoldDB" id="C7YN65"/>
<keyword evidence="2" id="KW-1185">Reference proteome</keyword>
<dbReference type="EMBL" id="GG698897">
    <property type="protein sequence ID" value="EEU47568.1"/>
    <property type="molecule type" value="Genomic_DNA"/>
</dbReference>
<gene>
    <name evidence="1" type="ORF">NECHADRAFT_35433</name>
</gene>
<protein>
    <submittedName>
        <fullName evidence="1">Uncharacterized protein</fullName>
    </submittedName>
</protein>
<proteinExistence type="predicted"/>
<name>C7YN65_FUSV7</name>
<dbReference type="RefSeq" id="XP_003053281.1">
    <property type="nucleotide sequence ID" value="XM_003053235.1"/>
</dbReference>
<dbReference type="Proteomes" id="UP000005206">
    <property type="component" value="Chromosome 3"/>
</dbReference>